<accession>A0A3D3R772</accession>
<comment type="caution">
    <text evidence="2">The sequence shown here is derived from an EMBL/GenBank/DDBJ whole genome shotgun (WGS) entry which is preliminary data.</text>
</comment>
<gene>
    <name evidence="2" type="ORF">DIT97_10470</name>
</gene>
<protein>
    <submittedName>
        <fullName evidence="2">Uncharacterized protein</fullName>
    </submittedName>
</protein>
<evidence type="ECO:0000313" key="3">
    <source>
        <dbReference type="Proteomes" id="UP000263642"/>
    </source>
</evidence>
<organism evidence="2 3">
    <name type="scientific">Gimesia maris</name>
    <dbReference type="NCBI Taxonomy" id="122"/>
    <lineage>
        <taxon>Bacteria</taxon>
        <taxon>Pseudomonadati</taxon>
        <taxon>Planctomycetota</taxon>
        <taxon>Planctomycetia</taxon>
        <taxon>Planctomycetales</taxon>
        <taxon>Planctomycetaceae</taxon>
        <taxon>Gimesia</taxon>
    </lineage>
</organism>
<keyword evidence="1" id="KW-1133">Transmembrane helix</keyword>
<keyword evidence="1" id="KW-0472">Membrane</keyword>
<dbReference type="AlphaFoldDB" id="A0A3D3R772"/>
<name>A0A3D3R772_9PLAN</name>
<feature type="transmembrane region" description="Helical" evidence="1">
    <location>
        <begin position="28"/>
        <end position="43"/>
    </location>
</feature>
<proteinExistence type="predicted"/>
<evidence type="ECO:0000256" key="1">
    <source>
        <dbReference type="SAM" id="Phobius"/>
    </source>
</evidence>
<sequence>MASPSISLIARITSTGEKEMNGKQMQKIGGIGVILGFLIWFGGELVQIQPFNVLGIPILFAGAFFYFKSRKRQK</sequence>
<evidence type="ECO:0000313" key="2">
    <source>
        <dbReference type="EMBL" id="HCO23450.1"/>
    </source>
</evidence>
<dbReference type="EMBL" id="DQAY01000059">
    <property type="protein sequence ID" value="HCO23450.1"/>
    <property type="molecule type" value="Genomic_DNA"/>
</dbReference>
<reference evidence="2 3" key="1">
    <citation type="journal article" date="2018" name="Nat. Biotechnol.">
        <title>A standardized bacterial taxonomy based on genome phylogeny substantially revises the tree of life.</title>
        <authorList>
            <person name="Parks D.H."/>
            <person name="Chuvochina M."/>
            <person name="Waite D.W."/>
            <person name="Rinke C."/>
            <person name="Skarshewski A."/>
            <person name="Chaumeil P.A."/>
            <person name="Hugenholtz P."/>
        </authorList>
    </citation>
    <scope>NUCLEOTIDE SEQUENCE [LARGE SCALE GENOMIC DNA]</scope>
    <source>
        <strain evidence="2">UBA9375</strain>
    </source>
</reference>
<dbReference type="Proteomes" id="UP000263642">
    <property type="component" value="Unassembled WGS sequence"/>
</dbReference>
<feature type="transmembrane region" description="Helical" evidence="1">
    <location>
        <begin position="49"/>
        <end position="67"/>
    </location>
</feature>
<keyword evidence="1" id="KW-0812">Transmembrane</keyword>